<name>A0A7Z7HP44_9PROT</name>
<reference evidence="2" key="1">
    <citation type="submission" date="2017-03" db="EMBL/GenBank/DDBJ databases">
        <authorList>
            <consortium name="AG Boll"/>
        </authorList>
    </citation>
    <scope>NUCLEOTIDE SEQUENCE [LARGE SCALE GENOMIC DNA]</scope>
    <source>
        <strain evidence="2">Chol</strain>
    </source>
</reference>
<keyword evidence="3" id="KW-1185">Reference proteome</keyword>
<feature type="compositionally biased region" description="Pro residues" evidence="1">
    <location>
        <begin position="248"/>
        <end position="261"/>
    </location>
</feature>
<proteinExistence type="predicted"/>
<accession>A0A7Z7HP44</accession>
<feature type="compositionally biased region" description="Pro residues" evidence="1">
    <location>
        <begin position="416"/>
        <end position="433"/>
    </location>
</feature>
<dbReference type="Proteomes" id="UP000242886">
    <property type="component" value="Chromosome SDENCHOL"/>
</dbReference>
<feature type="compositionally biased region" description="Low complexity" evidence="1">
    <location>
        <begin position="559"/>
        <end position="570"/>
    </location>
</feature>
<feature type="compositionally biased region" description="Polar residues" evidence="1">
    <location>
        <begin position="525"/>
        <end position="537"/>
    </location>
</feature>
<gene>
    <name evidence="2" type="ORF">SDENCHOL_10496</name>
</gene>
<feature type="region of interest" description="Disordered" evidence="1">
    <location>
        <begin position="230"/>
        <end position="309"/>
    </location>
</feature>
<feature type="region of interest" description="Disordered" evidence="1">
    <location>
        <begin position="761"/>
        <end position="802"/>
    </location>
</feature>
<evidence type="ECO:0000313" key="2">
    <source>
        <dbReference type="EMBL" id="SMB22114.1"/>
    </source>
</evidence>
<feature type="compositionally biased region" description="Low complexity" evidence="1">
    <location>
        <begin position="262"/>
        <end position="272"/>
    </location>
</feature>
<feature type="region of interest" description="Disordered" evidence="1">
    <location>
        <begin position="515"/>
        <end position="570"/>
    </location>
</feature>
<feature type="compositionally biased region" description="Basic and acidic residues" evidence="1">
    <location>
        <begin position="454"/>
        <end position="469"/>
    </location>
</feature>
<evidence type="ECO:0000313" key="3">
    <source>
        <dbReference type="Proteomes" id="UP000242886"/>
    </source>
</evidence>
<dbReference type="EMBL" id="LT837803">
    <property type="protein sequence ID" value="SMB22114.1"/>
    <property type="molecule type" value="Genomic_DNA"/>
</dbReference>
<dbReference type="AlphaFoldDB" id="A0A7Z7HP44"/>
<organism evidence="2 3">
    <name type="scientific">Sterolibacterium denitrificans</name>
    <dbReference type="NCBI Taxonomy" id="157592"/>
    <lineage>
        <taxon>Bacteria</taxon>
        <taxon>Pseudomonadati</taxon>
        <taxon>Pseudomonadota</taxon>
        <taxon>Betaproteobacteria</taxon>
        <taxon>Nitrosomonadales</taxon>
        <taxon>Sterolibacteriaceae</taxon>
        <taxon>Sterolibacterium</taxon>
    </lineage>
</organism>
<evidence type="ECO:0000256" key="1">
    <source>
        <dbReference type="SAM" id="MobiDB-lite"/>
    </source>
</evidence>
<protein>
    <submittedName>
        <fullName evidence="2">Uncharacterized protein</fullName>
    </submittedName>
</protein>
<sequence>MRQVLHQAHRLPSRYRLKLLSGVFTLMAPLFATALEIGTPHGTPVLGNSLHLEFPIGLSGSSALPASNCFYLAPRPDDVDGDFFLKDMRFTLEKRGVGTVLVVKSSRGISSPVIGFRVQVGCDVGVSRDFMFFSSQHEIVAPAKPAAVVQAAAAVVPASASAAAASASASGMAEMTVARNTRLNWLARGLYPSSRPLRDEYRRLMKAANPELFGHATDRVGSVHIPAGTVLRIPPNLPKKDAPAKPGAVPPPAPSAPPTPLAAPAAVPQASASRSDAARVETAPQRATQKTDRLVIGSGQGRVPSLSGQNLRQTLERLEQMMTEKSESDIAMSETLTSLAASFGEVKTYLQGVDERIKRAEAGQLQAQTEIQSLREELHSSFSLVELLLAVVGGSIVGAGLIALFQRRRILAPASPRPDVFPPPAPPAPPASPTPSSGRSATVKTTGPAAALRDATERVDRTDRAERAEPASGRGKAAQTRQEAPAASKASTAAAASAALPDRFAALKKTDAAFPAGSERDNLDNSDNPFNLSTPSIITPAPQASAGKAAEMESGLELPASSETSVVEASAPVTREPLEFRMDAEPDDAAKATGDAEPEPARSFADPVLELADVMTSLGLAKEAAAAVIEHIRQHPDQDPSHWFKVLEIYRNTGNREAFDAATQELRQKLNVAVDDWASDSGKQEKTSLEHYPHLAQNLQALWPRPECEEFLTKLLEDNRDGKRLGFPQAVAAEIVLLRAMLRNSLQIDFPPIGNVANEDAAENAAPVETSRDNSDNTDNTGGLTLADPVEGTAPREIRLLP</sequence>
<feature type="region of interest" description="Disordered" evidence="1">
    <location>
        <begin position="416"/>
        <end position="492"/>
    </location>
</feature>